<evidence type="ECO:0000256" key="4">
    <source>
        <dbReference type="ARBA" id="ARBA00005533"/>
    </source>
</evidence>
<reference evidence="12" key="1">
    <citation type="journal article" date="2014" name="Int. J. Syst. Evol. Microbiol.">
        <title>Complete genome sequence of Corynebacterium casei LMG S-19264T (=DSM 44701T), isolated from a smear-ripened cheese.</title>
        <authorList>
            <consortium name="US DOE Joint Genome Institute (JGI-PGF)"/>
            <person name="Walter F."/>
            <person name="Albersmeier A."/>
            <person name="Kalinowski J."/>
            <person name="Ruckert C."/>
        </authorList>
    </citation>
    <scope>NUCLEOTIDE SEQUENCE</scope>
    <source>
        <strain evidence="12">CGMCC 1.10998</strain>
    </source>
</reference>
<dbReference type="PANTHER" id="PTHR15749">
    <property type="entry name" value="FANCONI-ASSOCIATED NUCLEASE 1"/>
    <property type="match status" value="1"/>
</dbReference>
<comment type="catalytic activity">
    <reaction evidence="1">
        <text>Hydrolytically removes 5'-nucleotides successively from the 3'-hydroxy termini of 3'-hydroxy-terminated oligonucleotides.</text>
        <dbReference type="EC" id="3.1.4.1"/>
    </reaction>
</comment>
<keyword evidence="7" id="KW-0479">Metal-binding</keyword>
<proteinExistence type="inferred from homology"/>
<evidence type="ECO:0000313" key="12">
    <source>
        <dbReference type="EMBL" id="GGC62360.1"/>
    </source>
</evidence>
<evidence type="ECO:0000313" key="13">
    <source>
        <dbReference type="Proteomes" id="UP000637423"/>
    </source>
</evidence>
<dbReference type="Gene3D" id="3.40.1350.10">
    <property type="match status" value="1"/>
</dbReference>
<dbReference type="SMART" id="SM00990">
    <property type="entry name" value="VRR_NUC"/>
    <property type="match status" value="1"/>
</dbReference>
<dbReference type="InterPro" id="IPR014883">
    <property type="entry name" value="VRR_NUC"/>
</dbReference>
<keyword evidence="6" id="KW-0540">Nuclease</keyword>
<dbReference type="Pfam" id="PF18081">
    <property type="entry name" value="FANC_SAP"/>
    <property type="match status" value="1"/>
</dbReference>
<gene>
    <name evidence="12" type="ORF">GCM10011396_06580</name>
</gene>
<evidence type="ECO:0000259" key="11">
    <source>
        <dbReference type="SMART" id="SM00990"/>
    </source>
</evidence>
<dbReference type="GO" id="GO:0004528">
    <property type="term" value="F:phosphodiesterase I activity"/>
    <property type="evidence" value="ECO:0007669"/>
    <property type="project" value="UniProtKB-EC"/>
</dbReference>
<sequence length="552" mass="63601">MIPTLENPYYYLDNFRMVLDWISMRYDDLLIVEEREFISRFAEMPWASQALLVRMVMRKGELFRASKLNYTEIGDTRKAATELVAAGWVDDAPLLYLEHLFVLLKKDEIAAALGLSGPVAAAKKADQLEMLQAEFADQTHSLQDWYPACDDCVYHLQIAELCNRLRLMFFGNLYQDWSEFVLADLGIYKYEKVEFSAASCGFRTRADVDTYLHLHQCRERFNLEQALPGIIADIGSALDNPWLEGRRAKLLFQIGQQYEKLQDWVAALEIYRSCNYPGARARRIRVLERLEDFTAAFELADVAQQAPESEAEKQQLARMLPRLRRKLGHSRLPVAAAIRLSNVELLLPRPQADFYVEGVVREHLAQQHADAAVHYVENTLINSLFGLLCWDAIFLPLPGAFFHPYHTGPADLHSADFYHRREAEFTLCLAQLESGQYKQAIRARFIAKAGIQSPFVFWGSLTEELLEQALACIPAAHLKKWFERLLQDIKVNRSGLPDLIQFWPQERRYQLIEVKGPGDRLQDNQIRWLDYCVANDMPVAVCYVQWAEEEVA</sequence>
<dbReference type="GO" id="GO:0003676">
    <property type="term" value="F:nucleic acid binding"/>
    <property type="evidence" value="ECO:0007669"/>
    <property type="project" value="InterPro"/>
</dbReference>
<dbReference type="PANTHER" id="PTHR15749:SF4">
    <property type="entry name" value="FANCONI-ASSOCIATED NUCLEASE 1"/>
    <property type="match status" value="1"/>
</dbReference>
<evidence type="ECO:0000256" key="8">
    <source>
        <dbReference type="ARBA" id="ARBA00022801"/>
    </source>
</evidence>
<comment type="similarity">
    <text evidence="4">Belongs to the FAN1 family.</text>
</comment>
<dbReference type="Pfam" id="PF08774">
    <property type="entry name" value="VRR_NUC"/>
    <property type="match status" value="1"/>
</dbReference>
<dbReference type="AlphaFoldDB" id="A0A916XBZ2"/>
<evidence type="ECO:0000256" key="5">
    <source>
        <dbReference type="ARBA" id="ARBA00012029"/>
    </source>
</evidence>
<dbReference type="InterPro" id="IPR011856">
    <property type="entry name" value="tRNA_endonuc-like_dom_sf"/>
</dbReference>
<dbReference type="EMBL" id="BMED01000001">
    <property type="protein sequence ID" value="GGC62360.1"/>
    <property type="molecule type" value="Genomic_DNA"/>
</dbReference>
<comment type="caution">
    <text evidence="12">The sequence shown here is derived from an EMBL/GenBank/DDBJ whole genome shotgun (WGS) entry which is preliminary data.</text>
</comment>
<name>A0A916XBZ2_9BURK</name>
<keyword evidence="8" id="KW-0378">Hydrolase</keyword>
<accession>A0A916XBZ2</accession>
<comment type="cofactor">
    <cofactor evidence="3">
        <name>Mg(2+)</name>
        <dbReference type="ChEBI" id="CHEBI:18420"/>
    </cofactor>
</comment>
<evidence type="ECO:0000256" key="3">
    <source>
        <dbReference type="ARBA" id="ARBA00001946"/>
    </source>
</evidence>
<dbReference type="InterPro" id="IPR040603">
    <property type="entry name" value="FAN1_SAP_bact"/>
</dbReference>
<comment type="cofactor">
    <cofactor evidence="2">
        <name>Mn(2+)</name>
        <dbReference type="ChEBI" id="CHEBI:29035"/>
    </cofactor>
</comment>
<evidence type="ECO:0000256" key="2">
    <source>
        <dbReference type="ARBA" id="ARBA00001936"/>
    </source>
</evidence>
<dbReference type="GO" id="GO:0036297">
    <property type="term" value="P:interstrand cross-link repair"/>
    <property type="evidence" value="ECO:0007669"/>
    <property type="project" value="InterPro"/>
</dbReference>
<dbReference type="Proteomes" id="UP000637423">
    <property type="component" value="Unassembled WGS sequence"/>
</dbReference>
<evidence type="ECO:0000256" key="7">
    <source>
        <dbReference type="ARBA" id="ARBA00022723"/>
    </source>
</evidence>
<keyword evidence="10" id="KW-0464">Manganese</keyword>
<evidence type="ECO:0000256" key="6">
    <source>
        <dbReference type="ARBA" id="ARBA00022722"/>
    </source>
</evidence>
<feature type="domain" description="VRR-NUC" evidence="11">
    <location>
        <begin position="432"/>
        <end position="546"/>
    </location>
</feature>
<evidence type="ECO:0000256" key="10">
    <source>
        <dbReference type="ARBA" id="ARBA00023211"/>
    </source>
</evidence>
<protein>
    <recommendedName>
        <fullName evidence="5">phosphodiesterase I</fullName>
        <ecNumber evidence="5">3.1.4.1</ecNumber>
    </recommendedName>
</protein>
<evidence type="ECO:0000256" key="1">
    <source>
        <dbReference type="ARBA" id="ARBA00000983"/>
    </source>
</evidence>
<evidence type="ECO:0000256" key="9">
    <source>
        <dbReference type="ARBA" id="ARBA00022842"/>
    </source>
</evidence>
<dbReference type="RefSeq" id="WP_188565628.1">
    <property type="nucleotide sequence ID" value="NZ_BMED01000001.1"/>
</dbReference>
<dbReference type="InterPro" id="IPR049125">
    <property type="entry name" value="FAN1-like_WH"/>
</dbReference>
<keyword evidence="13" id="KW-1185">Reference proteome</keyword>
<dbReference type="GO" id="GO:0046872">
    <property type="term" value="F:metal ion binding"/>
    <property type="evidence" value="ECO:0007669"/>
    <property type="project" value="UniProtKB-KW"/>
</dbReference>
<organism evidence="12 13">
    <name type="scientific">Undibacterium terreum</name>
    <dbReference type="NCBI Taxonomy" id="1224302"/>
    <lineage>
        <taxon>Bacteria</taxon>
        <taxon>Pseudomonadati</taxon>
        <taxon>Pseudomonadota</taxon>
        <taxon>Betaproteobacteria</taxon>
        <taxon>Burkholderiales</taxon>
        <taxon>Oxalobacteraceae</taxon>
        <taxon>Undibacterium</taxon>
    </lineage>
</organism>
<dbReference type="Pfam" id="PF21315">
    <property type="entry name" value="FAN1_HTH"/>
    <property type="match status" value="1"/>
</dbReference>
<dbReference type="EC" id="3.1.4.1" evidence="5"/>
<dbReference type="InterPro" id="IPR033315">
    <property type="entry name" value="Fan1-like"/>
</dbReference>
<keyword evidence="9" id="KW-0460">Magnesium</keyword>
<reference evidence="12" key="2">
    <citation type="submission" date="2020-09" db="EMBL/GenBank/DDBJ databases">
        <authorList>
            <person name="Sun Q."/>
            <person name="Zhou Y."/>
        </authorList>
    </citation>
    <scope>NUCLEOTIDE SEQUENCE</scope>
    <source>
        <strain evidence="12">CGMCC 1.10998</strain>
    </source>
</reference>
<dbReference type="FunFam" id="3.40.1350.10:FF:000024">
    <property type="entry name" value="Fanconi-associated nuclease"/>
    <property type="match status" value="1"/>
</dbReference>